<dbReference type="Pfam" id="PF21000">
    <property type="entry name" value="RMI1_N_N"/>
    <property type="match status" value="1"/>
</dbReference>
<dbReference type="GeneTree" id="ENSGT00940000161055"/>
<dbReference type="FunFam" id="2.40.50.770:FF:000002">
    <property type="entry name" value="recQ-mediated genome instability protein 1"/>
    <property type="match status" value="1"/>
</dbReference>
<keyword evidence="4" id="KW-0235">DNA replication</keyword>
<evidence type="ECO:0000256" key="3">
    <source>
        <dbReference type="ARBA" id="ARBA00018987"/>
    </source>
</evidence>
<dbReference type="GO" id="GO:0000166">
    <property type="term" value="F:nucleotide binding"/>
    <property type="evidence" value="ECO:0007669"/>
    <property type="project" value="InterPro"/>
</dbReference>
<proteinExistence type="inferred from homology"/>
<dbReference type="GeneID" id="113150000"/>
<dbReference type="GO" id="GO:0000712">
    <property type="term" value="P:resolution of meiotic recombination intermediates"/>
    <property type="evidence" value="ECO:0007669"/>
    <property type="project" value="TreeGrafter"/>
</dbReference>
<feature type="region of interest" description="Disordered" evidence="7">
    <location>
        <begin position="478"/>
        <end position="538"/>
    </location>
</feature>
<reference evidence="11" key="1">
    <citation type="submission" date="2021-04" db="EMBL/GenBank/DDBJ databases">
        <authorList>
            <consortium name="Wellcome Sanger Institute Data Sharing"/>
        </authorList>
    </citation>
    <scope>NUCLEOTIDE SEQUENCE [LARGE SCALE GENOMIC DNA]</scope>
</reference>
<dbReference type="RefSeq" id="XP_026198150.1">
    <property type="nucleotide sequence ID" value="XM_026342365.1"/>
</dbReference>
<dbReference type="OMA" id="SATWHVK"/>
<comment type="similarity">
    <text evidence="2">Belongs to the RMI1 family.</text>
</comment>
<dbReference type="PANTHER" id="PTHR14790">
    <property type="entry name" value="RECQ-MEDIATED GENOME INSTABILITY PROTEIN 1 RMI1"/>
    <property type="match status" value="1"/>
</dbReference>
<name>A0A3Q1ITX7_ANATE</name>
<gene>
    <name evidence="11" type="primary">RMI1</name>
</gene>
<evidence type="ECO:0000259" key="10">
    <source>
        <dbReference type="Pfam" id="PF21000"/>
    </source>
</evidence>
<dbReference type="Pfam" id="PF16099">
    <property type="entry name" value="RMI1_C"/>
    <property type="match status" value="1"/>
</dbReference>
<dbReference type="OrthoDB" id="341511at2759"/>
<dbReference type="Gene3D" id="1.10.8.1020">
    <property type="entry name" value="RecQ-mediated genome instability protein 1, N-terminal domain"/>
    <property type="match status" value="1"/>
</dbReference>
<accession>A0A3Q1ITX7</accession>
<evidence type="ECO:0000259" key="9">
    <source>
        <dbReference type="Pfam" id="PF16099"/>
    </source>
</evidence>
<comment type="function">
    <text evidence="6">Essential component of the RMI complex, a complex that plays an important role in the processing of homologous recombination intermediates to limit DNA crossover formation in cells. Promotes TOP3A binding to double Holliday junctions (DHJ) and hence stimulates TOP3A-mediated dissolution. Required for BLM phosphorylation during mitosis. Within the BLM complex, required for BLM and TOP3A stability.</text>
</comment>
<dbReference type="PANTHER" id="PTHR14790:SF15">
    <property type="entry name" value="RECQ-MEDIATED GENOME INSTABILITY PROTEIN 1"/>
    <property type="match status" value="1"/>
</dbReference>
<evidence type="ECO:0000256" key="4">
    <source>
        <dbReference type="ARBA" id="ARBA00022705"/>
    </source>
</evidence>
<dbReference type="InterPro" id="IPR042470">
    <property type="entry name" value="RMI1_N_C_sf"/>
</dbReference>
<evidence type="ECO:0000256" key="1">
    <source>
        <dbReference type="ARBA" id="ARBA00004123"/>
    </source>
</evidence>
<evidence type="ECO:0000256" key="5">
    <source>
        <dbReference type="ARBA" id="ARBA00023242"/>
    </source>
</evidence>
<feature type="region of interest" description="Disordered" evidence="7">
    <location>
        <begin position="263"/>
        <end position="326"/>
    </location>
</feature>
<sequence>MAPEIQAVVRTTQTWLQSSWHIQVPFAWLNACVEWLQDEAGGAGHLSQQQINQQALDQWLLTDLRDLDYPVLPEGIAQAQKTELNGTFCVQVDSLLDISQPAYGQLQKWRGTDSTNDEVSAVTQATQRTWEARPTRMLLLQVTDGVQNLEAMEYQPIPALSTALRPGAKLQLQGKMVCRLGVLLLGSSNVRVLGGEVEDLVDRNNLGRMLCRTLGLPEEQQQEGEEVPPAPQQVNQEVDDLELDDAELLASLEAQEVVARVQVGPGQDSGYRTVSETSTQSSRSSSVRSLVSAASSRSEASSGFTQNSRDGSVQRHYHRNEPDQIQQDVQDHNMEDNDFPDEDFDDLPLDELDSVIYQENTNVITQSDSSHISTSGPNTRITGKPYNLDRIQPTLNASGSCSNSRSTTQQRDDQGSTRGVKAQSAKAMSTPFFSPAASEPSHEFVTRDESDFMDEDMDCFIEELDMCAVQTRSPGVLDLLPVKQGPSRDRESATNKPSISSYRLNSEPSRSETKSSHSTPQQPSSSTHTRESYSKVPTVTLTSPPFTYLCLLDELMSEPRTHPTEICVKAFIVTLLGKLSSSNGIWRVRATISDGTGYLDVELSDQVLSGLLGFSVAEKGVLKRDPARRGELEAGMKRCQEELVDMCCVMTVVIEPEGRKAVVSKADPVNEKVLQELEQRVRDRRK</sequence>
<dbReference type="Gene3D" id="2.40.50.770">
    <property type="entry name" value="RecQ-mediated genome instability protein Rmi1, C-terminal domain"/>
    <property type="match status" value="1"/>
</dbReference>
<evidence type="ECO:0000256" key="7">
    <source>
        <dbReference type="SAM" id="MobiDB-lite"/>
    </source>
</evidence>
<dbReference type="InterPro" id="IPR013894">
    <property type="entry name" value="RMI1_OB"/>
</dbReference>
<dbReference type="InParanoid" id="A0A3Q1ITX7"/>
<organism evidence="11 12">
    <name type="scientific">Anabas testudineus</name>
    <name type="common">Climbing perch</name>
    <name type="synonym">Anthias testudineus</name>
    <dbReference type="NCBI Taxonomy" id="64144"/>
    <lineage>
        <taxon>Eukaryota</taxon>
        <taxon>Metazoa</taxon>
        <taxon>Chordata</taxon>
        <taxon>Craniata</taxon>
        <taxon>Vertebrata</taxon>
        <taxon>Euteleostomi</taxon>
        <taxon>Actinopterygii</taxon>
        <taxon>Neopterygii</taxon>
        <taxon>Teleostei</taxon>
        <taxon>Neoteleostei</taxon>
        <taxon>Acanthomorphata</taxon>
        <taxon>Anabantaria</taxon>
        <taxon>Anabantiformes</taxon>
        <taxon>Anabantoidei</taxon>
        <taxon>Anabantidae</taxon>
        <taxon>Anabas</taxon>
    </lineage>
</organism>
<feature type="compositionally biased region" description="Low complexity" evidence="7">
    <location>
        <begin position="273"/>
        <end position="302"/>
    </location>
</feature>
<keyword evidence="12" id="KW-1185">Reference proteome</keyword>
<reference evidence="11" key="2">
    <citation type="submission" date="2025-08" db="UniProtKB">
        <authorList>
            <consortium name="Ensembl"/>
        </authorList>
    </citation>
    <scope>IDENTIFICATION</scope>
</reference>
<evidence type="ECO:0000259" key="8">
    <source>
        <dbReference type="Pfam" id="PF08585"/>
    </source>
</evidence>
<feature type="compositionally biased region" description="Polar residues" evidence="7">
    <location>
        <begin position="393"/>
        <end position="409"/>
    </location>
</feature>
<dbReference type="FunCoup" id="A0A3Q1ITX7">
    <property type="interactions" value="387"/>
</dbReference>
<dbReference type="SMART" id="SM01161">
    <property type="entry name" value="DUF1767"/>
    <property type="match status" value="1"/>
</dbReference>
<dbReference type="GO" id="GO:0006260">
    <property type="term" value="P:DNA replication"/>
    <property type="evidence" value="ECO:0007669"/>
    <property type="project" value="UniProtKB-KW"/>
</dbReference>
<protein>
    <recommendedName>
        <fullName evidence="3">RecQ-mediated genome instability protein 1</fullName>
    </recommendedName>
</protein>
<dbReference type="GO" id="GO:0000724">
    <property type="term" value="P:double-strand break repair via homologous recombination"/>
    <property type="evidence" value="ECO:0007669"/>
    <property type="project" value="TreeGrafter"/>
</dbReference>
<dbReference type="Pfam" id="PF08585">
    <property type="entry name" value="RMI1_N_C"/>
    <property type="match status" value="1"/>
</dbReference>
<dbReference type="STRING" id="64144.ENSATEP00000021133"/>
<reference evidence="11" key="3">
    <citation type="submission" date="2025-09" db="UniProtKB">
        <authorList>
            <consortium name="Ensembl"/>
        </authorList>
    </citation>
    <scope>IDENTIFICATION</scope>
</reference>
<dbReference type="InterPro" id="IPR049363">
    <property type="entry name" value="RMI1_N"/>
</dbReference>
<dbReference type="InterPro" id="IPR044881">
    <property type="entry name" value="RMI1_N_N_sf"/>
</dbReference>
<dbReference type="GO" id="GO:0016604">
    <property type="term" value="C:nuclear body"/>
    <property type="evidence" value="ECO:0007669"/>
    <property type="project" value="TreeGrafter"/>
</dbReference>
<dbReference type="GO" id="GO:0031422">
    <property type="term" value="C:RecQ family helicase-topoisomerase III complex"/>
    <property type="evidence" value="ECO:0007669"/>
    <property type="project" value="TreeGrafter"/>
</dbReference>
<dbReference type="Proteomes" id="UP000265040">
    <property type="component" value="Chromosome 9"/>
</dbReference>
<dbReference type="Gene3D" id="2.40.50.510">
    <property type="match status" value="1"/>
</dbReference>
<dbReference type="FunFam" id="1.10.8.1020:FF:000001">
    <property type="entry name" value="RecQ-mediated genome instability protein 1"/>
    <property type="match status" value="1"/>
</dbReference>
<feature type="region of interest" description="Disordered" evidence="7">
    <location>
        <begin position="362"/>
        <end position="444"/>
    </location>
</feature>
<evidence type="ECO:0000313" key="11">
    <source>
        <dbReference type="Ensembl" id="ENSATEP00000021133.1"/>
    </source>
</evidence>
<evidence type="ECO:0000313" key="12">
    <source>
        <dbReference type="Proteomes" id="UP000265040"/>
    </source>
</evidence>
<dbReference type="RefSeq" id="XP_026198149.1">
    <property type="nucleotide sequence ID" value="XM_026342364.1"/>
</dbReference>
<dbReference type="RefSeq" id="XP_026198151.1">
    <property type="nucleotide sequence ID" value="XM_026342366.1"/>
</dbReference>
<feature type="domain" description="RecQ mediated genome instability protein 1 OB-fold" evidence="8">
    <location>
        <begin position="72"/>
        <end position="205"/>
    </location>
</feature>
<feature type="compositionally biased region" description="Polar residues" evidence="7">
    <location>
        <begin position="362"/>
        <end position="381"/>
    </location>
</feature>
<dbReference type="InterPro" id="IPR032199">
    <property type="entry name" value="RMI1_C"/>
</dbReference>
<evidence type="ECO:0000256" key="6">
    <source>
        <dbReference type="ARBA" id="ARBA00024977"/>
    </source>
</evidence>
<dbReference type="Ensembl" id="ENSATET00000021491.3">
    <property type="protein sequence ID" value="ENSATEP00000021133.1"/>
    <property type="gene ID" value="ENSATEG00000014694.3"/>
</dbReference>
<keyword evidence="5" id="KW-0539">Nucleus</keyword>
<dbReference type="AlphaFoldDB" id="A0A3Q1ITX7"/>
<feature type="domain" description="RMI1 N-terminal" evidence="10">
    <location>
        <begin position="16"/>
        <end position="66"/>
    </location>
</feature>
<evidence type="ECO:0000256" key="2">
    <source>
        <dbReference type="ARBA" id="ARBA00006395"/>
    </source>
</evidence>
<feature type="domain" description="RecQ-mediated genome instability protein 1 C-terminal OB-fold" evidence="9">
    <location>
        <begin position="543"/>
        <end position="681"/>
    </location>
</feature>
<feature type="compositionally biased region" description="Low complexity" evidence="7">
    <location>
        <begin position="516"/>
        <end position="527"/>
    </location>
</feature>
<feature type="compositionally biased region" description="Polar residues" evidence="7">
    <location>
        <begin position="494"/>
        <end position="508"/>
    </location>
</feature>
<comment type="subcellular location">
    <subcellularLocation>
        <location evidence="1">Nucleus</location>
    </subcellularLocation>
</comment>